<keyword evidence="1" id="KW-0472">Membrane</keyword>
<dbReference type="OrthoDB" id="9156435at2"/>
<evidence type="ECO:0000313" key="4">
    <source>
        <dbReference type="Proteomes" id="UP000183047"/>
    </source>
</evidence>
<feature type="transmembrane region" description="Helical" evidence="1">
    <location>
        <begin position="6"/>
        <end position="24"/>
    </location>
</feature>
<dbReference type="EMBL" id="FMUR01000003">
    <property type="protein sequence ID" value="SCX75051.1"/>
    <property type="molecule type" value="Genomic_DNA"/>
</dbReference>
<dbReference type="CDD" id="cd16935">
    <property type="entry name" value="HATPase_AgrC-ComD-like"/>
    <property type="match status" value="1"/>
</dbReference>
<feature type="transmembrane region" description="Helical" evidence="1">
    <location>
        <begin position="184"/>
        <end position="206"/>
    </location>
</feature>
<dbReference type="RefSeq" id="WP_074460938.1">
    <property type="nucleotide sequence ID" value="NZ_FMUR01000003.1"/>
</dbReference>
<accession>A0A1G5AB42</accession>
<dbReference type="SUPFAM" id="SSF55874">
    <property type="entry name" value="ATPase domain of HSP90 chaperone/DNA topoisomerase II/histidine kinase"/>
    <property type="match status" value="1"/>
</dbReference>
<protein>
    <submittedName>
        <fullName evidence="3">GHKL domain-containing protein</fullName>
    </submittedName>
</protein>
<evidence type="ECO:0000256" key="1">
    <source>
        <dbReference type="SAM" id="Phobius"/>
    </source>
</evidence>
<dbReference type="InterPro" id="IPR032834">
    <property type="entry name" value="NatK-like_C"/>
</dbReference>
<dbReference type="PANTHER" id="PTHR40448:SF1">
    <property type="entry name" value="TWO-COMPONENT SENSOR HISTIDINE KINASE"/>
    <property type="match status" value="1"/>
</dbReference>
<feature type="transmembrane region" description="Helical" evidence="1">
    <location>
        <begin position="36"/>
        <end position="54"/>
    </location>
</feature>
<feature type="transmembrane region" description="Helical" evidence="1">
    <location>
        <begin position="124"/>
        <end position="141"/>
    </location>
</feature>
<dbReference type="Gene3D" id="3.30.565.10">
    <property type="entry name" value="Histidine kinase-like ATPase, C-terminal domain"/>
    <property type="match status" value="1"/>
</dbReference>
<feature type="transmembrane region" description="Helical" evidence="1">
    <location>
        <begin position="89"/>
        <end position="112"/>
    </location>
</feature>
<keyword evidence="1" id="KW-1133">Transmembrane helix</keyword>
<dbReference type="InterPro" id="IPR036890">
    <property type="entry name" value="HATPase_C_sf"/>
</dbReference>
<gene>
    <name evidence="3" type="ORF">SAMN02910451_00054</name>
</gene>
<feature type="domain" description="Sensor histidine kinase NatK-like C-terminal" evidence="2">
    <location>
        <begin position="328"/>
        <end position="426"/>
    </location>
</feature>
<dbReference type="Proteomes" id="UP000183047">
    <property type="component" value="Unassembled WGS sequence"/>
</dbReference>
<dbReference type="GO" id="GO:0042802">
    <property type="term" value="F:identical protein binding"/>
    <property type="evidence" value="ECO:0007669"/>
    <property type="project" value="TreeGrafter"/>
</dbReference>
<organism evidence="3 4">
    <name type="scientific">Butyrivibrio hungatei</name>
    <dbReference type="NCBI Taxonomy" id="185008"/>
    <lineage>
        <taxon>Bacteria</taxon>
        <taxon>Bacillati</taxon>
        <taxon>Bacillota</taxon>
        <taxon>Clostridia</taxon>
        <taxon>Lachnospirales</taxon>
        <taxon>Lachnospiraceae</taxon>
        <taxon>Butyrivibrio</taxon>
    </lineage>
</organism>
<feature type="transmembrane region" description="Helical" evidence="1">
    <location>
        <begin position="153"/>
        <end position="172"/>
    </location>
</feature>
<name>A0A1G5AB42_9FIRM</name>
<sequence>MGEYMSIFTGVFLAFLYVMIVRKFMDVFLPERSNNIVRYVVWAIYFTFSAASNLTNIVKPLALITSNIIFIFILAILDRKASIKAASFFSLIVCAVWMLVEVGAVAVVERYGIDFVKSRDSVCFVSLLIMLLLVVILNKSWKGSKYCNIPIKYFIMILSIPIISIFLTNRIFLIATRHIEYNNFAVISSAFLLMINYVIFEVYTWMSRDAELKSLNKLYGQQLELCSRQAAEQEQLYMEIRRTRHDMKSHLASLLGMVESGEKDEAVKYIQQLLADGLGKSGEEISKSGNIVVDSLVNYKYSIAKKEGIAFEVSVFVPSVLPFKSEHLVIILGNLLENAFDACMKVQPKGRFIRLDMSFEKNMLKIGIKNSCIYENRRDRYGKFFSTKHDAEHHGIGLASVEQAVKGYEGEVIIDDKGNQFNVDVIMYGKEESDNV</sequence>
<keyword evidence="1" id="KW-0812">Transmembrane</keyword>
<dbReference type="AlphaFoldDB" id="A0A1G5AB42"/>
<proteinExistence type="predicted"/>
<dbReference type="PANTHER" id="PTHR40448">
    <property type="entry name" value="TWO-COMPONENT SENSOR HISTIDINE KINASE"/>
    <property type="match status" value="1"/>
</dbReference>
<dbReference type="Pfam" id="PF14501">
    <property type="entry name" value="HATPase_c_5"/>
    <property type="match status" value="1"/>
</dbReference>
<evidence type="ECO:0000259" key="2">
    <source>
        <dbReference type="Pfam" id="PF14501"/>
    </source>
</evidence>
<evidence type="ECO:0000313" key="3">
    <source>
        <dbReference type="EMBL" id="SCX75051.1"/>
    </source>
</evidence>
<keyword evidence="4" id="KW-1185">Reference proteome</keyword>
<reference evidence="4" key="1">
    <citation type="submission" date="2016-10" db="EMBL/GenBank/DDBJ databases">
        <authorList>
            <person name="Varghese N."/>
            <person name="Submissions S."/>
        </authorList>
    </citation>
    <scope>NUCLEOTIDE SEQUENCE [LARGE SCALE GENOMIC DNA]</scope>
    <source>
        <strain evidence="4">XBD2006</strain>
    </source>
</reference>